<keyword evidence="5" id="KW-1185">Reference proteome</keyword>
<dbReference type="Proteomes" id="UP001286313">
    <property type="component" value="Unassembled WGS sequence"/>
</dbReference>
<evidence type="ECO:0000256" key="1">
    <source>
        <dbReference type="PROSITE-ProRule" id="PRU00325"/>
    </source>
</evidence>
<dbReference type="PANTHER" id="PTHR47526:SF3">
    <property type="entry name" value="PHD-TYPE DOMAIN-CONTAINING PROTEIN"/>
    <property type="match status" value="1"/>
</dbReference>
<evidence type="ECO:0000259" key="3">
    <source>
        <dbReference type="PROSITE" id="PS50966"/>
    </source>
</evidence>
<evidence type="ECO:0000256" key="2">
    <source>
        <dbReference type="SAM" id="MobiDB-lite"/>
    </source>
</evidence>
<gene>
    <name evidence="4" type="ORF">Pcinc_008517</name>
</gene>
<dbReference type="GO" id="GO:0008270">
    <property type="term" value="F:zinc ion binding"/>
    <property type="evidence" value="ECO:0007669"/>
    <property type="project" value="UniProtKB-KW"/>
</dbReference>
<dbReference type="InterPro" id="IPR007527">
    <property type="entry name" value="Znf_SWIM"/>
</dbReference>
<evidence type="ECO:0000313" key="4">
    <source>
        <dbReference type="EMBL" id="KAK3887401.1"/>
    </source>
</evidence>
<dbReference type="PROSITE" id="PS50966">
    <property type="entry name" value="ZF_SWIM"/>
    <property type="match status" value="1"/>
</dbReference>
<accession>A0AAE1G948</accession>
<keyword evidence="1" id="KW-0863">Zinc-finger</keyword>
<protein>
    <recommendedName>
        <fullName evidence="3">SWIM-type domain-containing protein</fullName>
    </recommendedName>
</protein>
<sequence length="302" mass="33881">MEEEVGKWTNAVLRQFLKARSIPYSGYNKNDLVSMVKTAKNNPGIVEILENDDTSEVNDRRRTVEIDGQQVTFPDPYLLTMWDSNLLTLPPFTTPYCLIYLISKMGWSANRITGYEKERGYQMFLNKHIWKVLVKPVDHGRTFVKGSCTRQTAQTESPYEVWGLLSSGGTIEAAGCQCTGDDGGCKHVVALMFAVADFVTKNGLLGDTPTCTGLPCQWNVPRRKARQELAANIDFRKDTGIQRPFPPRSEYYKSHNSSDSFSSSDLLQEFMAVSGQRSSYAMVLNPPSQGSPREDLLSPVQR</sequence>
<organism evidence="4 5">
    <name type="scientific">Petrolisthes cinctipes</name>
    <name type="common">Flat porcelain crab</name>
    <dbReference type="NCBI Taxonomy" id="88211"/>
    <lineage>
        <taxon>Eukaryota</taxon>
        <taxon>Metazoa</taxon>
        <taxon>Ecdysozoa</taxon>
        <taxon>Arthropoda</taxon>
        <taxon>Crustacea</taxon>
        <taxon>Multicrustacea</taxon>
        <taxon>Malacostraca</taxon>
        <taxon>Eumalacostraca</taxon>
        <taxon>Eucarida</taxon>
        <taxon>Decapoda</taxon>
        <taxon>Pleocyemata</taxon>
        <taxon>Anomura</taxon>
        <taxon>Galatheoidea</taxon>
        <taxon>Porcellanidae</taxon>
        <taxon>Petrolisthes</taxon>
    </lineage>
</organism>
<proteinExistence type="predicted"/>
<name>A0AAE1G948_PETCI</name>
<feature type="region of interest" description="Disordered" evidence="2">
    <location>
        <begin position="281"/>
        <end position="302"/>
    </location>
</feature>
<keyword evidence="1" id="KW-0862">Zinc</keyword>
<reference evidence="4" key="1">
    <citation type="submission" date="2023-10" db="EMBL/GenBank/DDBJ databases">
        <title>Genome assemblies of two species of porcelain crab, Petrolisthes cinctipes and Petrolisthes manimaculis (Anomura: Porcellanidae).</title>
        <authorList>
            <person name="Angst P."/>
        </authorList>
    </citation>
    <scope>NUCLEOTIDE SEQUENCE</scope>
    <source>
        <strain evidence="4">PB745_01</strain>
        <tissue evidence="4">Gill</tissue>
    </source>
</reference>
<feature type="domain" description="SWIM-type" evidence="3">
    <location>
        <begin position="159"/>
        <end position="196"/>
    </location>
</feature>
<evidence type="ECO:0000313" key="5">
    <source>
        <dbReference type="Proteomes" id="UP001286313"/>
    </source>
</evidence>
<keyword evidence="1" id="KW-0479">Metal-binding</keyword>
<comment type="caution">
    <text evidence="4">The sequence shown here is derived from an EMBL/GenBank/DDBJ whole genome shotgun (WGS) entry which is preliminary data.</text>
</comment>
<dbReference type="EMBL" id="JAWQEG010000634">
    <property type="protein sequence ID" value="KAK3887401.1"/>
    <property type="molecule type" value="Genomic_DNA"/>
</dbReference>
<dbReference type="AlphaFoldDB" id="A0AAE1G948"/>
<dbReference type="PANTHER" id="PTHR47526">
    <property type="entry name" value="ATP-DEPENDENT DNA HELICASE"/>
    <property type="match status" value="1"/>
</dbReference>